<evidence type="ECO:0000313" key="1">
    <source>
        <dbReference type="EMBL" id="RJG03895.1"/>
    </source>
</evidence>
<dbReference type="AlphaFoldDB" id="A0A3A3G8D1"/>
<dbReference type="SUPFAM" id="SSF51182">
    <property type="entry name" value="RmlC-like cupins"/>
    <property type="match status" value="1"/>
</dbReference>
<evidence type="ECO:0008006" key="3">
    <source>
        <dbReference type="Google" id="ProtNLM"/>
    </source>
</evidence>
<dbReference type="InterPro" id="IPR014710">
    <property type="entry name" value="RmlC-like_jellyroll"/>
</dbReference>
<dbReference type="EMBL" id="QYUQ01000002">
    <property type="protein sequence ID" value="RJG03895.1"/>
    <property type="molecule type" value="Genomic_DNA"/>
</dbReference>
<proteinExistence type="predicted"/>
<evidence type="ECO:0000313" key="2">
    <source>
        <dbReference type="Proteomes" id="UP000266327"/>
    </source>
</evidence>
<reference evidence="2" key="1">
    <citation type="submission" date="2018-09" db="EMBL/GenBank/DDBJ databases">
        <authorList>
            <person name="Zhu H."/>
        </authorList>
    </citation>
    <scope>NUCLEOTIDE SEQUENCE [LARGE SCALE GENOMIC DNA]</scope>
    <source>
        <strain evidence="2">K1S02-23</strain>
    </source>
</reference>
<organism evidence="1 2">
    <name type="scientific">Noviherbaspirillum sedimenti</name>
    <dbReference type="NCBI Taxonomy" id="2320865"/>
    <lineage>
        <taxon>Bacteria</taxon>
        <taxon>Pseudomonadati</taxon>
        <taxon>Pseudomonadota</taxon>
        <taxon>Betaproteobacteria</taxon>
        <taxon>Burkholderiales</taxon>
        <taxon>Oxalobacteraceae</taxon>
        <taxon>Noviherbaspirillum</taxon>
    </lineage>
</organism>
<comment type="caution">
    <text evidence="1">The sequence shown here is derived from an EMBL/GenBank/DDBJ whole genome shotgun (WGS) entry which is preliminary data.</text>
</comment>
<dbReference type="Gene3D" id="2.60.120.10">
    <property type="entry name" value="Jelly Rolls"/>
    <property type="match status" value="1"/>
</dbReference>
<protein>
    <recommendedName>
        <fullName evidence="3">Cupin</fullName>
    </recommendedName>
</protein>
<keyword evidence="2" id="KW-1185">Reference proteome</keyword>
<dbReference type="Proteomes" id="UP000266327">
    <property type="component" value="Unassembled WGS sequence"/>
</dbReference>
<gene>
    <name evidence="1" type="ORF">D3878_21770</name>
</gene>
<dbReference type="InterPro" id="IPR011051">
    <property type="entry name" value="RmlC_Cupin_sf"/>
</dbReference>
<dbReference type="OrthoDB" id="8778106at2"/>
<sequence>MNMIKKSWTDLSAESISEEAIRALHRPQENFKIYVNTYEAGASVPAKAGHAFVLYVLAGSCKISGDGKEVALSAAEWISLEKGAYTFDVVGNEDLKLVKVFSLS</sequence>
<dbReference type="RefSeq" id="WP_119787379.1">
    <property type="nucleotide sequence ID" value="NZ_QYUQ01000002.1"/>
</dbReference>
<name>A0A3A3G8D1_9BURK</name>
<accession>A0A3A3G8D1</accession>